<dbReference type="PANTHER" id="PTHR12697">
    <property type="entry name" value="PBS LYASE HEAT-LIKE PROTEIN"/>
    <property type="match status" value="1"/>
</dbReference>
<dbReference type="AlphaFoldDB" id="A0A3B1AIP1"/>
<protein>
    <recommendedName>
        <fullName evidence="2">HEAT repeat domain-containing protein</fullName>
    </recommendedName>
</protein>
<dbReference type="InterPro" id="IPR016024">
    <property type="entry name" value="ARM-type_fold"/>
</dbReference>
<dbReference type="EMBL" id="UOFR01000058">
    <property type="protein sequence ID" value="VAW98209.1"/>
    <property type="molecule type" value="Genomic_DNA"/>
</dbReference>
<name>A0A3B1AIP1_9ZZZZ</name>
<sequence>MKISGLFIIVILAYSGIGYCASNFVADEAAMSTQEKIKYEQQNADRFIKEQVDLLAHQDSNVRVTAAFTIDNFNPKPPIIDNRERFALTALTKLLKNDKSEDVRKTSAFTISRIATPKAVDVLFAQYPVEKNEEVRVAMITGSWIKDLPHATDLYLLGIKDSNQTAQHHSAFKLGKIKESYGKEGFGERYQEVVNALLGLARNKMREEARTGALRALKWFPELKEQSVPILIANLETDDRRIRKRALESLGQLRAKQALPLILKDIKRSLDDKIPRYHFPSDLYLAAAYIGGKEITPILLEAAKKPDYVSRQLFVAFGQLADPRSFDFIYQYVNKSPPRGLGNSTTTYQDAICALGNLGNTKAVPLLRKRLNDRDKDIASSALVALTNLNADKLNKYYDQYRDSNKRVYGCWLKDFQPRILPMKELIKSLENTNMNTAAQG</sequence>
<dbReference type="InterPro" id="IPR011989">
    <property type="entry name" value="ARM-like"/>
</dbReference>
<dbReference type="SMART" id="SM00567">
    <property type="entry name" value="EZ_HEAT"/>
    <property type="match status" value="6"/>
</dbReference>
<gene>
    <name evidence="1" type="ORF">MNBD_GAMMA21-1368</name>
</gene>
<dbReference type="Pfam" id="PF13646">
    <property type="entry name" value="HEAT_2"/>
    <property type="match status" value="2"/>
</dbReference>
<reference evidence="1" key="1">
    <citation type="submission" date="2018-06" db="EMBL/GenBank/DDBJ databases">
        <authorList>
            <person name="Zhirakovskaya E."/>
        </authorList>
    </citation>
    <scope>NUCLEOTIDE SEQUENCE</scope>
</reference>
<evidence type="ECO:0008006" key="2">
    <source>
        <dbReference type="Google" id="ProtNLM"/>
    </source>
</evidence>
<dbReference type="PANTHER" id="PTHR12697:SF5">
    <property type="entry name" value="DEOXYHYPUSINE HYDROXYLASE"/>
    <property type="match status" value="1"/>
</dbReference>
<proteinExistence type="predicted"/>
<organism evidence="1">
    <name type="scientific">hydrothermal vent metagenome</name>
    <dbReference type="NCBI Taxonomy" id="652676"/>
    <lineage>
        <taxon>unclassified sequences</taxon>
        <taxon>metagenomes</taxon>
        <taxon>ecological metagenomes</taxon>
    </lineage>
</organism>
<dbReference type="SUPFAM" id="SSF48371">
    <property type="entry name" value="ARM repeat"/>
    <property type="match status" value="1"/>
</dbReference>
<dbReference type="Pfam" id="PF03130">
    <property type="entry name" value="HEAT_PBS"/>
    <property type="match status" value="1"/>
</dbReference>
<accession>A0A3B1AIP1</accession>
<evidence type="ECO:0000313" key="1">
    <source>
        <dbReference type="EMBL" id="VAW98209.1"/>
    </source>
</evidence>
<dbReference type="GO" id="GO:0016491">
    <property type="term" value="F:oxidoreductase activity"/>
    <property type="evidence" value="ECO:0007669"/>
    <property type="project" value="TreeGrafter"/>
</dbReference>
<dbReference type="Gene3D" id="1.25.10.10">
    <property type="entry name" value="Leucine-rich Repeat Variant"/>
    <property type="match status" value="3"/>
</dbReference>
<dbReference type="InterPro" id="IPR004155">
    <property type="entry name" value="PBS_lyase_HEAT"/>
</dbReference>